<dbReference type="PANTHER" id="PTHR12390:SF0">
    <property type="entry name" value="UROPORPHYRINOGEN-III SYNTHASE"/>
    <property type="match status" value="1"/>
</dbReference>
<dbReference type="Pfam" id="PF02602">
    <property type="entry name" value="HEM4"/>
    <property type="match status" value="1"/>
</dbReference>
<evidence type="ECO:0000259" key="1">
    <source>
        <dbReference type="Pfam" id="PF02602"/>
    </source>
</evidence>
<dbReference type="Proteomes" id="UP000289718">
    <property type="component" value="Unassembled WGS sequence"/>
</dbReference>
<evidence type="ECO:0000313" key="3">
    <source>
        <dbReference type="Proteomes" id="UP000289718"/>
    </source>
</evidence>
<dbReference type="CDD" id="cd06578">
    <property type="entry name" value="HemD"/>
    <property type="match status" value="1"/>
</dbReference>
<name>A0A4Q1B2U4_9BACT</name>
<dbReference type="InterPro" id="IPR003754">
    <property type="entry name" value="4pyrrol_synth_uPrphyn_synth"/>
</dbReference>
<feature type="domain" description="Tetrapyrrole biosynthesis uroporphyrinogen III synthase" evidence="1">
    <location>
        <begin position="105"/>
        <end position="292"/>
    </location>
</feature>
<dbReference type="GO" id="GO:0006780">
    <property type="term" value="P:uroporphyrinogen III biosynthetic process"/>
    <property type="evidence" value="ECO:0007669"/>
    <property type="project" value="InterPro"/>
</dbReference>
<dbReference type="AlphaFoldDB" id="A0A4Q1B2U4"/>
<organism evidence="2 3">
    <name type="scientific">Halarcobacter mediterraneus</name>
    <dbReference type="NCBI Taxonomy" id="2023153"/>
    <lineage>
        <taxon>Bacteria</taxon>
        <taxon>Pseudomonadati</taxon>
        <taxon>Campylobacterota</taxon>
        <taxon>Epsilonproteobacteria</taxon>
        <taxon>Campylobacterales</taxon>
        <taxon>Arcobacteraceae</taxon>
        <taxon>Halarcobacter</taxon>
    </lineage>
</organism>
<dbReference type="InterPro" id="IPR036108">
    <property type="entry name" value="4pyrrol_syn_uPrphyn_synt_sf"/>
</dbReference>
<dbReference type="GO" id="GO:0004852">
    <property type="term" value="F:uroporphyrinogen-III synthase activity"/>
    <property type="evidence" value="ECO:0007669"/>
    <property type="project" value="InterPro"/>
</dbReference>
<accession>A0A4Q1B2U4</accession>
<dbReference type="Gene3D" id="3.40.50.10090">
    <property type="match status" value="2"/>
</dbReference>
<dbReference type="SUPFAM" id="SSF69618">
    <property type="entry name" value="HemD-like"/>
    <property type="match status" value="1"/>
</dbReference>
<keyword evidence="3" id="KW-1185">Reference proteome</keyword>
<gene>
    <name evidence="2" type="ORF">CP965_04770</name>
</gene>
<dbReference type="GO" id="GO:0005829">
    <property type="term" value="C:cytosol"/>
    <property type="evidence" value="ECO:0007669"/>
    <property type="project" value="TreeGrafter"/>
</dbReference>
<dbReference type="OrthoDB" id="5328023at2"/>
<comment type="caution">
    <text evidence="2">The sequence shown here is derived from an EMBL/GenBank/DDBJ whole genome shotgun (WGS) entry which is preliminary data.</text>
</comment>
<dbReference type="InterPro" id="IPR039793">
    <property type="entry name" value="UROS/Hem4"/>
</dbReference>
<evidence type="ECO:0000313" key="2">
    <source>
        <dbReference type="EMBL" id="RXK13115.1"/>
    </source>
</evidence>
<reference evidence="2 3" key="1">
    <citation type="submission" date="2017-09" db="EMBL/GenBank/DDBJ databases">
        <title>Genomics of the genus Arcobacter.</title>
        <authorList>
            <person name="Perez-Cataluna A."/>
            <person name="Figueras M.J."/>
            <person name="Salas-Masso N."/>
        </authorList>
    </citation>
    <scope>NUCLEOTIDE SEQUENCE [LARGE SCALE GENOMIC DNA]</scope>
    <source>
        <strain evidence="2 3">F156-34</strain>
    </source>
</reference>
<proteinExistence type="predicted"/>
<dbReference type="RefSeq" id="WP_129060935.1">
    <property type="nucleotide sequence ID" value="NZ_NXIE01000002.1"/>
</dbReference>
<dbReference type="EMBL" id="NXIE01000002">
    <property type="protein sequence ID" value="RXK13115.1"/>
    <property type="molecule type" value="Genomic_DNA"/>
</dbReference>
<sequence>MNIKKLIDSLDLIYYEYNPKTNIIKVDNSYSNFHTQREFTKITFYLSKKHIKFDVLGDKSILVNSKNSIPCKIKRAYKSFVEDLKNKNKNIYVLSNKKVKWAKNIPLFEIKYIKKDIYLDNYDALIFTSKSAINSINSFNKDWKKLPSYVISYQSAKLVKSLNGNLKFIGKEKHGDKFALEIAEELKGKRVLYLRGEKVISDLVNILNSKGVTCEEISIYENNYKKPDKNISLPKNSKIIFSSPSTIEYFLKNFKWKDTYHAISIGNTTAKHFPDYIKPIIADDTSIEACVQKAVEIDS</sequence>
<protein>
    <submittedName>
        <fullName evidence="2">Uroporphyrinogen-III synthase</fullName>
    </submittedName>
</protein>
<dbReference type="PANTHER" id="PTHR12390">
    <property type="entry name" value="UROPORPHYRINOGEN III SYNTHASE"/>
    <property type="match status" value="1"/>
</dbReference>